<dbReference type="GO" id="GO:0004222">
    <property type="term" value="F:metalloendopeptidase activity"/>
    <property type="evidence" value="ECO:0007669"/>
    <property type="project" value="InterPro"/>
</dbReference>
<keyword evidence="5 6" id="KW-0482">Metalloprotease</keyword>
<proteinExistence type="inferred from homology"/>
<dbReference type="Pfam" id="PF01435">
    <property type="entry name" value="Peptidase_M48"/>
    <property type="match status" value="1"/>
</dbReference>
<dbReference type="OrthoDB" id="9810445at2"/>
<dbReference type="InterPro" id="IPR001915">
    <property type="entry name" value="Peptidase_M48"/>
</dbReference>
<accession>A0A4R4E0S0</accession>
<reference evidence="8 9" key="1">
    <citation type="submission" date="2019-03" db="EMBL/GenBank/DDBJ databases">
        <authorList>
            <person name="Kim M.K.M."/>
        </authorList>
    </citation>
    <scope>NUCLEOTIDE SEQUENCE [LARGE SCALE GENOMIC DNA]</scope>
    <source>
        <strain evidence="8 9">17J68-15</strain>
    </source>
</reference>
<keyword evidence="3 6" id="KW-0378">Hydrolase</keyword>
<dbReference type="PANTHER" id="PTHR22726">
    <property type="entry name" value="METALLOENDOPEPTIDASE OMA1"/>
    <property type="match status" value="1"/>
</dbReference>
<sequence>MLRFLPLLLGAILASCNDLSLPGSDTKKEATSYSYACLDSSVANDPTGKKVERVTGILRDLAVSKRSITDEVQTQWGAAFHKDLLETGESKLIDDPAISAKLNKVLKDLLAQRAQPSKIQYYIYVLDDTALNAFTFGGRIYVTKTMWERCKNDDALLYAIVGHEIGHSEAGHIKTSIQEMEVAEKYFGEGGSTYLQLKSILTASFNQRNELEADYYGINLTNKLGMDLCTVVNFWREMGNKENDYSRVEDFLRTHPFSQARAQCLKDHIKQNFGKDCNSTR</sequence>
<evidence type="ECO:0000256" key="4">
    <source>
        <dbReference type="ARBA" id="ARBA00022833"/>
    </source>
</evidence>
<keyword evidence="4 6" id="KW-0862">Zinc</keyword>
<comment type="cofactor">
    <cofactor evidence="6">
        <name>Zn(2+)</name>
        <dbReference type="ChEBI" id="CHEBI:29105"/>
    </cofactor>
    <text evidence="6">Binds 1 zinc ion per subunit.</text>
</comment>
<dbReference type="GO" id="GO:0016020">
    <property type="term" value="C:membrane"/>
    <property type="evidence" value="ECO:0007669"/>
    <property type="project" value="TreeGrafter"/>
</dbReference>
<dbReference type="GO" id="GO:0046872">
    <property type="term" value="F:metal ion binding"/>
    <property type="evidence" value="ECO:0007669"/>
    <property type="project" value="UniProtKB-KW"/>
</dbReference>
<dbReference type="EMBL" id="SKFH01000032">
    <property type="protein sequence ID" value="TCZ67877.1"/>
    <property type="molecule type" value="Genomic_DNA"/>
</dbReference>
<evidence type="ECO:0000256" key="1">
    <source>
        <dbReference type="ARBA" id="ARBA00022670"/>
    </source>
</evidence>
<name>A0A4R4E0S0_9BACT</name>
<dbReference type="GO" id="GO:0051603">
    <property type="term" value="P:proteolysis involved in protein catabolic process"/>
    <property type="evidence" value="ECO:0007669"/>
    <property type="project" value="TreeGrafter"/>
</dbReference>
<organism evidence="8 9">
    <name type="scientific">Flaviaesturariibacter aridisoli</name>
    <dbReference type="NCBI Taxonomy" id="2545761"/>
    <lineage>
        <taxon>Bacteria</taxon>
        <taxon>Pseudomonadati</taxon>
        <taxon>Bacteroidota</taxon>
        <taxon>Chitinophagia</taxon>
        <taxon>Chitinophagales</taxon>
        <taxon>Chitinophagaceae</taxon>
        <taxon>Flaviaestuariibacter</taxon>
    </lineage>
</organism>
<dbReference type="Proteomes" id="UP000295164">
    <property type="component" value="Unassembled WGS sequence"/>
</dbReference>
<evidence type="ECO:0000256" key="6">
    <source>
        <dbReference type="RuleBase" id="RU003983"/>
    </source>
</evidence>
<dbReference type="CDD" id="cd07324">
    <property type="entry name" value="M48C_Oma1-like"/>
    <property type="match status" value="1"/>
</dbReference>
<evidence type="ECO:0000313" key="9">
    <source>
        <dbReference type="Proteomes" id="UP000295164"/>
    </source>
</evidence>
<comment type="similarity">
    <text evidence="6">Belongs to the peptidase M48 family.</text>
</comment>
<dbReference type="InterPro" id="IPR051156">
    <property type="entry name" value="Mito/Outer_Membr_Metalloprot"/>
</dbReference>
<dbReference type="PANTHER" id="PTHR22726:SF1">
    <property type="entry name" value="METALLOENDOPEPTIDASE OMA1, MITOCHONDRIAL"/>
    <property type="match status" value="1"/>
</dbReference>
<evidence type="ECO:0000256" key="5">
    <source>
        <dbReference type="ARBA" id="ARBA00023049"/>
    </source>
</evidence>
<keyword evidence="9" id="KW-1185">Reference proteome</keyword>
<keyword evidence="2" id="KW-0479">Metal-binding</keyword>
<dbReference type="AlphaFoldDB" id="A0A4R4E0S0"/>
<evidence type="ECO:0000256" key="3">
    <source>
        <dbReference type="ARBA" id="ARBA00022801"/>
    </source>
</evidence>
<comment type="caution">
    <text evidence="8">The sequence shown here is derived from an EMBL/GenBank/DDBJ whole genome shotgun (WGS) entry which is preliminary data.</text>
</comment>
<dbReference type="RefSeq" id="WP_131853245.1">
    <property type="nucleotide sequence ID" value="NZ_SKFH01000032.1"/>
</dbReference>
<evidence type="ECO:0000259" key="7">
    <source>
        <dbReference type="Pfam" id="PF01435"/>
    </source>
</evidence>
<evidence type="ECO:0000313" key="8">
    <source>
        <dbReference type="EMBL" id="TCZ67877.1"/>
    </source>
</evidence>
<protein>
    <recommendedName>
        <fullName evidence="7">Peptidase M48 domain-containing protein</fullName>
    </recommendedName>
</protein>
<dbReference type="PROSITE" id="PS51257">
    <property type="entry name" value="PROKAR_LIPOPROTEIN"/>
    <property type="match status" value="1"/>
</dbReference>
<feature type="domain" description="Peptidase M48" evidence="7">
    <location>
        <begin position="100"/>
        <end position="267"/>
    </location>
</feature>
<keyword evidence="1 6" id="KW-0645">Protease</keyword>
<gene>
    <name evidence="8" type="ORF">E0486_15040</name>
</gene>
<dbReference type="Gene3D" id="3.30.2010.10">
    <property type="entry name" value="Metalloproteases ('zincins'), catalytic domain"/>
    <property type="match status" value="1"/>
</dbReference>
<evidence type="ECO:0000256" key="2">
    <source>
        <dbReference type="ARBA" id="ARBA00022723"/>
    </source>
</evidence>